<dbReference type="CDD" id="cd00156">
    <property type="entry name" value="REC"/>
    <property type="match status" value="1"/>
</dbReference>
<feature type="modified residue" description="4-aspartylphosphate" evidence="6">
    <location>
        <position position="61"/>
    </location>
</feature>
<keyword evidence="9" id="KW-1185">Reference proteome</keyword>
<dbReference type="Proteomes" id="UP001431776">
    <property type="component" value="Unassembled WGS sequence"/>
</dbReference>
<reference evidence="8" key="1">
    <citation type="submission" date="2023-05" db="EMBL/GenBank/DDBJ databases">
        <title>Anaerotaeda fermentans gen. nov., sp. nov., a novel anaerobic planctomycete of the new family within the order Sedimentisphaerales isolated from Taman Peninsula, Russia.</title>
        <authorList>
            <person name="Khomyakova M.A."/>
            <person name="Merkel A.Y."/>
            <person name="Slobodkin A.I."/>
        </authorList>
    </citation>
    <scope>NUCLEOTIDE SEQUENCE</scope>
    <source>
        <strain evidence="8">M17dextr</strain>
    </source>
</reference>
<dbReference type="PANTHER" id="PTHR44591:SF3">
    <property type="entry name" value="RESPONSE REGULATORY DOMAIN-CONTAINING PROTEIN"/>
    <property type="match status" value="1"/>
</dbReference>
<keyword evidence="5" id="KW-0804">Transcription</keyword>
<dbReference type="PANTHER" id="PTHR44591">
    <property type="entry name" value="STRESS RESPONSE REGULATOR PROTEIN 1"/>
    <property type="match status" value="1"/>
</dbReference>
<dbReference type="InterPro" id="IPR050595">
    <property type="entry name" value="Bact_response_regulator"/>
</dbReference>
<evidence type="ECO:0000256" key="6">
    <source>
        <dbReference type="PROSITE-ProRule" id="PRU00169"/>
    </source>
</evidence>
<protein>
    <submittedName>
        <fullName evidence="8">Response regulator</fullName>
    </submittedName>
</protein>
<dbReference type="InterPro" id="IPR011006">
    <property type="entry name" value="CheY-like_superfamily"/>
</dbReference>
<comment type="caution">
    <text evidence="8">The sequence shown here is derived from an EMBL/GenBank/DDBJ whole genome shotgun (WGS) entry which is preliminary data.</text>
</comment>
<dbReference type="Gene3D" id="3.40.50.2300">
    <property type="match status" value="2"/>
</dbReference>
<feature type="domain" description="Response regulatory" evidence="7">
    <location>
        <begin position="12"/>
        <end position="126"/>
    </location>
</feature>
<evidence type="ECO:0000256" key="5">
    <source>
        <dbReference type="ARBA" id="ARBA00023163"/>
    </source>
</evidence>
<feature type="domain" description="Response regulatory" evidence="7">
    <location>
        <begin position="129"/>
        <end position="245"/>
    </location>
</feature>
<evidence type="ECO:0000256" key="4">
    <source>
        <dbReference type="ARBA" id="ARBA00023125"/>
    </source>
</evidence>
<dbReference type="InterPro" id="IPR001789">
    <property type="entry name" value="Sig_transdc_resp-reg_receiver"/>
</dbReference>
<dbReference type="PROSITE" id="PS50110">
    <property type="entry name" value="RESPONSE_REGULATORY"/>
    <property type="match status" value="2"/>
</dbReference>
<name>A0AAW6U927_9BACT</name>
<keyword evidence="3" id="KW-0805">Transcription regulation</keyword>
<evidence type="ECO:0000256" key="1">
    <source>
        <dbReference type="ARBA" id="ARBA00022553"/>
    </source>
</evidence>
<dbReference type="GO" id="GO:0003677">
    <property type="term" value="F:DNA binding"/>
    <property type="evidence" value="ECO:0007669"/>
    <property type="project" value="UniProtKB-KW"/>
</dbReference>
<dbReference type="FunFam" id="3.40.50.2300:FF:000001">
    <property type="entry name" value="DNA-binding response regulator PhoB"/>
    <property type="match status" value="1"/>
</dbReference>
<keyword evidence="4" id="KW-0238">DNA-binding</keyword>
<keyword evidence="2" id="KW-0902">Two-component regulatory system</keyword>
<sequence length="262" mass="29436">MHTDKTAAGERRVLIVDDEENMRKTLAEILRDEGYQVTTAATGEEAVRLCQRRAFEVVLMDVRMPGIDGVEAFRQIRRHHEGVRVILMSAYSIESLKEAALDDGAIAFLPKPLDLDRVIDLVAEARDTTILVVEHEEETAAALQKGLRERGYRVTITKDPLDALELVEQIQFDLIFLETSLPAMNGLELYLAIRRITPGAVAIMIAGMEREFETLAKEAVQCNAYTIVKKPLNIDTILDMLDRIVGRRFSGDHRKPPLPNTS</sequence>
<dbReference type="RefSeq" id="WP_349246968.1">
    <property type="nucleotide sequence ID" value="NZ_JASCXX010000040.1"/>
</dbReference>
<dbReference type="Pfam" id="PF00072">
    <property type="entry name" value="Response_reg"/>
    <property type="match status" value="2"/>
</dbReference>
<organism evidence="8 9">
    <name type="scientific">Anaerobaca lacustris</name>
    <dbReference type="NCBI Taxonomy" id="3044600"/>
    <lineage>
        <taxon>Bacteria</taxon>
        <taxon>Pseudomonadati</taxon>
        <taxon>Planctomycetota</taxon>
        <taxon>Phycisphaerae</taxon>
        <taxon>Sedimentisphaerales</taxon>
        <taxon>Anaerobacaceae</taxon>
        <taxon>Anaerobaca</taxon>
    </lineage>
</organism>
<dbReference type="AlphaFoldDB" id="A0AAW6U927"/>
<dbReference type="EMBL" id="JASCXX010000040">
    <property type="protein sequence ID" value="MDI6451558.1"/>
    <property type="molecule type" value="Genomic_DNA"/>
</dbReference>
<evidence type="ECO:0000256" key="3">
    <source>
        <dbReference type="ARBA" id="ARBA00023015"/>
    </source>
</evidence>
<dbReference type="SUPFAM" id="SSF52172">
    <property type="entry name" value="CheY-like"/>
    <property type="match status" value="2"/>
</dbReference>
<evidence type="ECO:0000313" key="9">
    <source>
        <dbReference type="Proteomes" id="UP001431776"/>
    </source>
</evidence>
<evidence type="ECO:0000256" key="2">
    <source>
        <dbReference type="ARBA" id="ARBA00023012"/>
    </source>
</evidence>
<dbReference type="GO" id="GO:0000160">
    <property type="term" value="P:phosphorelay signal transduction system"/>
    <property type="evidence" value="ECO:0007669"/>
    <property type="project" value="UniProtKB-KW"/>
</dbReference>
<evidence type="ECO:0000313" key="8">
    <source>
        <dbReference type="EMBL" id="MDI6451558.1"/>
    </source>
</evidence>
<accession>A0AAW6U927</accession>
<evidence type="ECO:0000259" key="7">
    <source>
        <dbReference type="PROSITE" id="PS50110"/>
    </source>
</evidence>
<keyword evidence="1 6" id="KW-0597">Phosphoprotein</keyword>
<dbReference type="SMART" id="SM00448">
    <property type="entry name" value="REC"/>
    <property type="match status" value="2"/>
</dbReference>
<proteinExistence type="predicted"/>
<comment type="caution">
    <text evidence="6">Lacks conserved residue(s) required for the propagation of feature annotation.</text>
</comment>
<gene>
    <name evidence="8" type="ORF">QJ522_21025</name>
</gene>